<keyword evidence="1" id="KW-0732">Signal</keyword>
<protein>
    <submittedName>
        <fullName evidence="3">ABC-type uncharacterized transport system, auxiliary component</fullName>
    </submittedName>
</protein>
<dbReference type="Proteomes" id="UP000036102">
    <property type="component" value="Unassembled WGS sequence"/>
</dbReference>
<feature type="domain" description="ABC-type transport auxiliary lipoprotein component" evidence="2">
    <location>
        <begin position="39"/>
        <end position="192"/>
    </location>
</feature>
<evidence type="ECO:0000313" key="3">
    <source>
        <dbReference type="EMBL" id="KMQ74280.1"/>
    </source>
</evidence>
<comment type="caution">
    <text evidence="3">The sequence shown here is derived from an EMBL/GenBank/DDBJ whole genome shotgun (WGS) entry which is preliminary data.</text>
</comment>
<evidence type="ECO:0000313" key="4">
    <source>
        <dbReference type="Proteomes" id="UP000036102"/>
    </source>
</evidence>
<feature type="chain" id="PRO_5005291178" evidence="1">
    <location>
        <begin position="20"/>
        <end position="213"/>
    </location>
</feature>
<accession>A0A0J7LZG8</accession>
<dbReference type="AlphaFoldDB" id="A0A0J7LZG8"/>
<evidence type="ECO:0000259" key="2">
    <source>
        <dbReference type="Pfam" id="PF03886"/>
    </source>
</evidence>
<organism evidence="3 4">
    <name type="scientific">Marinobacter subterrani</name>
    <dbReference type="NCBI Taxonomy" id="1658765"/>
    <lineage>
        <taxon>Bacteria</taxon>
        <taxon>Pseudomonadati</taxon>
        <taxon>Pseudomonadota</taxon>
        <taxon>Gammaproteobacteria</taxon>
        <taxon>Pseudomonadales</taxon>
        <taxon>Marinobacteraceae</taxon>
        <taxon>Marinobacter</taxon>
    </lineage>
</organism>
<proteinExistence type="predicted"/>
<dbReference type="SUPFAM" id="SSF159594">
    <property type="entry name" value="XCC0632-like"/>
    <property type="match status" value="1"/>
</dbReference>
<sequence>MRKTVIIKFALLLTTALTGGCTVFPNPEPPRVMEIAVSEPARRSDQRFEEALRVDTPFASAPFNSSRILAKPNRWEFRAYENVRWRDTATVVVRDALVEGLRDSAGFASVITDSSAAPAELTLISELSAFHTENPESEPRAIIELHAQLIRNRSRASLCNHSFSIMEPAAGTGIEQVVEAFGVAGNRLSDQVTAWVTACDLSSRPEKDHPTQP</sequence>
<name>A0A0J7LZG8_9GAMM</name>
<keyword evidence="4" id="KW-1185">Reference proteome</keyword>
<dbReference type="PROSITE" id="PS51257">
    <property type="entry name" value="PROKAR_LIPOPROTEIN"/>
    <property type="match status" value="1"/>
</dbReference>
<feature type="signal peptide" evidence="1">
    <location>
        <begin position="1"/>
        <end position="19"/>
    </location>
</feature>
<dbReference type="InterPro" id="IPR005586">
    <property type="entry name" value="ABC_trans_aux"/>
</dbReference>
<evidence type="ECO:0000256" key="1">
    <source>
        <dbReference type="SAM" id="SignalP"/>
    </source>
</evidence>
<dbReference type="EMBL" id="LFBU01000001">
    <property type="protein sequence ID" value="KMQ74280.1"/>
    <property type="molecule type" value="Genomic_DNA"/>
</dbReference>
<gene>
    <name evidence="3" type="ORF">Msub_10459</name>
</gene>
<dbReference type="Pfam" id="PF03886">
    <property type="entry name" value="ABC_trans_aux"/>
    <property type="match status" value="1"/>
</dbReference>
<reference evidence="3 4" key="1">
    <citation type="submission" date="2015-06" db="EMBL/GenBank/DDBJ databases">
        <title>Marinobacter subterrani, a genetically tractable neutrophilic iron-oxidizing strain isolated from the Soudan Iron Mine.</title>
        <authorList>
            <person name="Bonis B.M."/>
            <person name="Gralnick J.A."/>
        </authorList>
    </citation>
    <scope>NUCLEOTIDE SEQUENCE [LARGE SCALE GENOMIC DNA]</scope>
    <source>
        <strain evidence="3 4">JG233</strain>
    </source>
</reference>
<dbReference type="STRING" id="1658765.Msub_10459"/>
<dbReference type="Gene3D" id="3.40.50.10610">
    <property type="entry name" value="ABC-type transport auxiliary lipoprotein component"/>
    <property type="match status" value="1"/>
</dbReference>